<accession>A0ABX8A4Q0</accession>
<protein>
    <submittedName>
        <fullName evidence="3">Hydantoinase/carbamoylase family amidase</fullName>
        <ecNumber evidence="3">3.5.-.-</ecNumber>
    </submittedName>
</protein>
<dbReference type="EC" id="3.5.-.-" evidence="3"/>
<dbReference type="PIRSF" id="PIRSF001235">
    <property type="entry name" value="Amidase_carbamoylase"/>
    <property type="match status" value="1"/>
</dbReference>
<keyword evidence="4" id="KW-1185">Reference proteome</keyword>
<dbReference type="InterPro" id="IPR002933">
    <property type="entry name" value="Peptidase_M20"/>
</dbReference>
<organism evidence="3 4">
    <name type="scientific">Tardiphaga alba</name>
    <dbReference type="NCBI Taxonomy" id="340268"/>
    <lineage>
        <taxon>Bacteria</taxon>
        <taxon>Pseudomonadati</taxon>
        <taxon>Pseudomonadota</taxon>
        <taxon>Alphaproteobacteria</taxon>
        <taxon>Hyphomicrobiales</taxon>
        <taxon>Nitrobacteraceae</taxon>
        <taxon>Tardiphaga</taxon>
    </lineage>
</organism>
<gene>
    <name evidence="3" type="ORF">RPMA_07215</name>
</gene>
<evidence type="ECO:0000313" key="4">
    <source>
        <dbReference type="Proteomes" id="UP000682843"/>
    </source>
</evidence>
<dbReference type="CDD" id="cd03884">
    <property type="entry name" value="M20_bAS"/>
    <property type="match status" value="1"/>
</dbReference>
<proteinExistence type="inferred from homology"/>
<dbReference type="PANTHER" id="PTHR32494">
    <property type="entry name" value="ALLANTOATE DEIMINASE-RELATED"/>
    <property type="match status" value="1"/>
</dbReference>
<dbReference type="GO" id="GO:0016787">
    <property type="term" value="F:hydrolase activity"/>
    <property type="evidence" value="ECO:0007669"/>
    <property type="project" value="UniProtKB-KW"/>
</dbReference>
<dbReference type="PANTHER" id="PTHR32494:SF5">
    <property type="entry name" value="ALLANTOATE AMIDOHYDROLASE"/>
    <property type="match status" value="1"/>
</dbReference>
<evidence type="ECO:0000256" key="1">
    <source>
        <dbReference type="ARBA" id="ARBA00006153"/>
    </source>
</evidence>
<evidence type="ECO:0000256" key="2">
    <source>
        <dbReference type="ARBA" id="ARBA00022801"/>
    </source>
</evidence>
<name>A0ABX8A4Q0_9BRAD</name>
<dbReference type="NCBIfam" id="TIGR01879">
    <property type="entry name" value="hydantase"/>
    <property type="match status" value="1"/>
</dbReference>
<dbReference type="SUPFAM" id="SSF55031">
    <property type="entry name" value="Bacterial exopeptidase dimerisation domain"/>
    <property type="match status" value="1"/>
</dbReference>
<dbReference type="NCBIfam" id="NF006769">
    <property type="entry name" value="PRK09290.1-3"/>
    <property type="match status" value="1"/>
</dbReference>
<dbReference type="RefSeq" id="WP_211912184.1">
    <property type="nucleotide sequence ID" value="NZ_CP036498.1"/>
</dbReference>
<dbReference type="InterPro" id="IPR036264">
    <property type="entry name" value="Bact_exopeptidase_dim_dom"/>
</dbReference>
<comment type="similarity">
    <text evidence="1">Belongs to the peptidase M20 family.</text>
</comment>
<sequence>MTLKVDGDRLWSDLMTMAAIGATANGGSYRTSLSDADRDGRNLFVHWAKEAGLGITVDKIGNIFARREGQDPSLAPVMMGSHLDTQAPGGRFDGVLGVLAGLEVVRTLDRAGIRTRRAIEVVNWTNEEGARFPPGVVGSNLFAGRTTLETLYQTRDRAGIFMGDELKRIGYLGEAEVGQRPVDSYLELHIEQGPVLEAANVVIGAVTNTSCQGGGIIEILGENGHSQTTRMSKRRNALVGAARIIEAIETIGMAQEPHGMASATVIDILPNNRINIPHKAVVQFLTVHADPEGRDRILDAIEQAVVAIGRDNHFTTSFSRNPQRHKFDFPVELVELTERVAGQLGHSSMRLPTWTAHDALNMHVVCPTALIFLPCRDGISHSEFEWCEPQHATAGADVLANMVLDRAQRPDE</sequence>
<dbReference type="Gene3D" id="3.30.70.360">
    <property type="match status" value="1"/>
</dbReference>
<dbReference type="Gene3D" id="3.40.630.10">
    <property type="entry name" value="Zn peptidases"/>
    <property type="match status" value="1"/>
</dbReference>
<evidence type="ECO:0000313" key="3">
    <source>
        <dbReference type="EMBL" id="QUS38649.1"/>
    </source>
</evidence>
<dbReference type="SUPFAM" id="SSF53187">
    <property type="entry name" value="Zn-dependent exopeptidases"/>
    <property type="match status" value="1"/>
</dbReference>
<dbReference type="EMBL" id="CP036498">
    <property type="protein sequence ID" value="QUS38649.1"/>
    <property type="molecule type" value="Genomic_DNA"/>
</dbReference>
<dbReference type="InterPro" id="IPR010158">
    <property type="entry name" value="Amidase_Cbmase"/>
</dbReference>
<reference evidence="3 4" key="1">
    <citation type="submission" date="2019-02" db="EMBL/GenBank/DDBJ databases">
        <title>Emended description of the genus Rhodopseudomonas and description of Rhodopseudomonas albus sp. nov., a non-phototrophic, heavy-metal-tolerant bacterium isolated from garden soil.</title>
        <authorList>
            <person name="Bao Z."/>
            <person name="Cao W.W."/>
            <person name="Sato Y."/>
            <person name="Nishizawa T."/>
            <person name="Zhao J."/>
            <person name="Guo Y."/>
            <person name="Ohta H."/>
        </authorList>
    </citation>
    <scope>NUCLEOTIDE SEQUENCE [LARGE SCALE GENOMIC DNA]</scope>
    <source>
        <strain evidence="3 4">SK50-23</strain>
    </source>
</reference>
<dbReference type="Pfam" id="PF01546">
    <property type="entry name" value="Peptidase_M20"/>
    <property type="match status" value="1"/>
</dbReference>
<keyword evidence="2 3" id="KW-0378">Hydrolase</keyword>
<dbReference type="Proteomes" id="UP000682843">
    <property type="component" value="Chromosome"/>
</dbReference>